<feature type="transmembrane region" description="Helical" evidence="1">
    <location>
        <begin position="143"/>
        <end position="162"/>
    </location>
</feature>
<dbReference type="RefSeq" id="WP_106617647.1">
    <property type="nucleotide sequence ID" value="NZ_PYAX01000008.1"/>
</dbReference>
<feature type="transmembrane region" description="Helical" evidence="1">
    <location>
        <begin position="190"/>
        <end position="212"/>
    </location>
</feature>
<feature type="transmembrane region" description="Helical" evidence="1">
    <location>
        <begin position="299"/>
        <end position="323"/>
    </location>
</feature>
<feature type="transmembrane region" description="Helical" evidence="1">
    <location>
        <begin position="232"/>
        <end position="249"/>
    </location>
</feature>
<keyword evidence="1" id="KW-1133">Transmembrane helix</keyword>
<keyword evidence="1" id="KW-0812">Transmembrane</keyword>
<keyword evidence="1" id="KW-0472">Membrane</keyword>
<dbReference type="AlphaFoldDB" id="A0A2P8I5A7"/>
<feature type="transmembrane region" description="Helical" evidence="1">
    <location>
        <begin position="20"/>
        <end position="41"/>
    </location>
</feature>
<proteinExistence type="predicted"/>
<feature type="transmembrane region" description="Helical" evidence="1">
    <location>
        <begin position="57"/>
        <end position="75"/>
    </location>
</feature>
<name>A0A2P8I5A7_SACCR</name>
<reference evidence="2 3" key="1">
    <citation type="submission" date="2018-03" db="EMBL/GenBank/DDBJ databases">
        <title>Genomic Encyclopedia of Type Strains, Phase III (KMG-III): the genomes of soil and plant-associated and newly described type strains.</title>
        <authorList>
            <person name="Whitman W."/>
        </authorList>
    </citation>
    <scope>NUCLEOTIDE SEQUENCE [LARGE SCALE GENOMIC DNA]</scope>
    <source>
        <strain evidence="2 3">CGMCC 4.7097</strain>
    </source>
</reference>
<feature type="transmembrane region" description="Helical" evidence="1">
    <location>
        <begin position="81"/>
        <end position="100"/>
    </location>
</feature>
<protein>
    <submittedName>
        <fullName evidence="2">Uncharacterized protein</fullName>
    </submittedName>
</protein>
<organism evidence="2 3">
    <name type="scientific">Saccharothrix carnea</name>
    <dbReference type="NCBI Taxonomy" id="1280637"/>
    <lineage>
        <taxon>Bacteria</taxon>
        <taxon>Bacillati</taxon>
        <taxon>Actinomycetota</taxon>
        <taxon>Actinomycetes</taxon>
        <taxon>Pseudonocardiales</taxon>
        <taxon>Pseudonocardiaceae</taxon>
        <taxon>Saccharothrix</taxon>
    </lineage>
</organism>
<keyword evidence="3" id="KW-1185">Reference proteome</keyword>
<evidence type="ECO:0000313" key="2">
    <source>
        <dbReference type="EMBL" id="PSL53636.1"/>
    </source>
</evidence>
<feature type="transmembrane region" description="Helical" evidence="1">
    <location>
        <begin position="343"/>
        <end position="362"/>
    </location>
</feature>
<gene>
    <name evidence="2" type="ORF">B0I31_10883</name>
</gene>
<evidence type="ECO:0000256" key="1">
    <source>
        <dbReference type="SAM" id="Phobius"/>
    </source>
</evidence>
<feature type="transmembrane region" description="Helical" evidence="1">
    <location>
        <begin position="261"/>
        <end position="279"/>
    </location>
</feature>
<dbReference type="EMBL" id="PYAX01000008">
    <property type="protein sequence ID" value="PSL53636.1"/>
    <property type="molecule type" value="Genomic_DNA"/>
</dbReference>
<sequence>MTVLAHGVGARHDLPLPLDLVLQGAAVALLASFLALGLLWTKPRFTAAEPGPDRDRWPVRLLVAVGLVLVPAPAWPHLVFVLLWFGVAVLSVLLGPVWRVLNPLRLAALVTLGRPYPERLGHWPAALGLLAFTWVELVEPDALPWFLVGYAVVNVAGGVVFGRTWFERADGFEVFSTLLGRLSPLRGNPFRALVATPVRPGLVAVVAVLLGSTAFDSVGSTPTWERLSVPDTAGLVAAVALVAGTYLPACRSFGGQLAHSMVPIVAGYVVAHYFSLLAVEGQRAVALLFGATGFVPDDTLASPVLVASVQVGAVLAGHLLAVVSAHDRALRLLPPSRHLTGQVPLLVLMVGYTSGGLALLFAG</sequence>
<dbReference type="Proteomes" id="UP000241118">
    <property type="component" value="Unassembled WGS sequence"/>
</dbReference>
<feature type="transmembrane region" description="Helical" evidence="1">
    <location>
        <begin position="120"/>
        <end position="137"/>
    </location>
</feature>
<evidence type="ECO:0000313" key="3">
    <source>
        <dbReference type="Proteomes" id="UP000241118"/>
    </source>
</evidence>
<accession>A0A2P8I5A7</accession>
<comment type="caution">
    <text evidence="2">The sequence shown here is derived from an EMBL/GenBank/DDBJ whole genome shotgun (WGS) entry which is preliminary data.</text>
</comment>
<dbReference type="OrthoDB" id="8168962at2"/>